<keyword evidence="1" id="KW-0732">Signal</keyword>
<comment type="caution">
    <text evidence="2">The sequence shown here is derived from an EMBL/GenBank/DDBJ whole genome shotgun (WGS) entry which is preliminary data.</text>
</comment>
<accession>A0A9D4LYS1</accession>
<proteinExistence type="predicted"/>
<evidence type="ECO:0000313" key="2">
    <source>
        <dbReference type="EMBL" id="KAH3867652.1"/>
    </source>
</evidence>
<evidence type="ECO:0000256" key="1">
    <source>
        <dbReference type="SAM" id="SignalP"/>
    </source>
</evidence>
<sequence length="79" mass="8374">MIFQLLGWLCVSASRCHSERLCVPLDQGCLGSGDGPRVEACVYAAVLGLQPHSPAVVPAMGSGEVPLRRTAPRRTAPLF</sequence>
<organism evidence="2 3">
    <name type="scientific">Dreissena polymorpha</name>
    <name type="common">Zebra mussel</name>
    <name type="synonym">Mytilus polymorpha</name>
    <dbReference type="NCBI Taxonomy" id="45954"/>
    <lineage>
        <taxon>Eukaryota</taxon>
        <taxon>Metazoa</taxon>
        <taxon>Spiralia</taxon>
        <taxon>Lophotrochozoa</taxon>
        <taxon>Mollusca</taxon>
        <taxon>Bivalvia</taxon>
        <taxon>Autobranchia</taxon>
        <taxon>Heteroconchia</taxon>
        <taxon>Euheterodonta</taxon>
        <taxon>Imparidentia</taxon>
        <taxon>Neoheterodontei</taxon>
        <taxon>Myida</taxon>
        <taxon>Dreissenoidea</taxon>
        <taxon>Dreissenidae</taxon>
        <taxon>Dreissena</taxon>
    </lineage>
</organism>
<dbReference type="EMBL" id="JAIWYP010000002">
    <property type="protein sequence ID" value="KAH3867652.1"/>
    <property type="molecule type" value="Genomic_DNA"/>
</dbReference>
<evidence type="ECO:0008006" key="4">
    <source>
        <dbReference type="Google" id="ProtNLM"/>
    </source>
</evidence>
<gene>
    <name evidence="2" type="ORF">DPMN_030784</name>
</gene>
<dbReference type="AlphaFoldDB" id="A0A9D4LYS1"/>
<protein>
    <recommendedName>
        <fullName evidence="4">Secreted protein</fullName>
    </recommendedName>
</protein>
<reference evidence="2" key="1">
    <citation type="journal article" date="2019" name="bioRxiv">
        <title>The Genome of the Zebra Mussel, Dreissena polymorpha: A Resource for Invasive Species Research.</title>
        <authorList>
            <person name="McCartney M.A."/>
            <person name="Auch B."/>
            <person name="Kono T."/>
            <person name="Mallez S."/>
            <person name="Zhang Y."/>
            <person name="Obille A."/>
            <person name="Becker A."/>
            <person name="Abrahante J.E."/>
            <person name="Garbe J."/>
            <person name="Badalamenti J.P."/>
            <person name="Herman A."/>
            <person name="Mangelson H."/>
            <person name="Liachko I."/>
            <person name="Sullivan S."/>
            <person name="Sone E.D."/>
            <person name="Koren S."/>
            <person name="Silverstein K.A.T."/>
            <person name="Beckman K.B."/>
            <person name="Gohl D.M."/>
        </authorList>
    </citation>
    <scope>NUCLEOTIDE SEQUENCE</scope>
    <source>
        <strain evidence="2">Duluth1</strain>
        <tissue evidence="2">Whole animal</tissue>
    </source>
</reference>
<keyword evidence="3" id="KW-1185">Reference proteome</keyword>
<name>A0A9D4LYS1_DREPO</name>
<dbReference type="Proteomes" id="UP000828390">
    <property type="component" value="Unassembled WGS sequence"/>
</dbReference>
<reference evidence="2" key="2">
    <citation type="submission" date="2020-11" db="EMBL/GenBank/DDBJ databases">
        <authorList>
            <person name="McCartney M.A."/>
            <person name="Auch B."/>
            <person name="Kono T."/>
            <person name="Mallez S."/>
            <person name="Becker A."/>
            <person name="Gohl D.M."/>
            <person name="Silverstein K.A.T."/>
            <person name="Koren S."/>
            <person name="Bechman K.B."/>
            <person name="Herman A."/>
            <person name="Abrahante J.E."/>
            <person name="Garbe J."/>
        </authorList>
    </citation>
    <scope>NUCLEOTIDE SEQUENCE</scope>
    <source>
        <strain evidence="2">Duluth1</strain>
        <tissue evidence="2">Whole animal</tissue>
    </source>
</reference>
<feature type="signal peptide" evidence="1">
    <location>
        <begin position="1"/>
        <end position="18"/>
    </location>
</feature>
<evidence type="ECO:0000313" key="3">
    <source>
        <dbReference type="Proteomes" id="UP000828390"/>
    </source>
</evidence>
<feature type="chain" id="PRO_5038658230" description="Secreted protein" evidence="1">
    <location>
        <begin position="19"/>
        <end position="79"/>
    </location>
</feature>